<gene>
    <name evidence="4" type="ORF">MMF97_09435</name>
</gene>
<sequence length="125" mass="14602">MIDLSKSQNDLDLSYLKELSGDSPDFMLEMLDTLELQIPQYMAELRAALDAQNWTAVSNFAHKIKPTFFYVGREDLRDCMQLIERNAKELKEIDTLPNLANEVFDEMKQLFNQVDKAKEQLKQRI</sequence>
<evidence type="ECO:0000256" key="1">
    <source>
        <dbReference type="PROSITE-ProRule" id="PRU00110"/>
    </source>
</evidence>
<dbReference type="Gene3D" id="1.20.120.160">
    <property type="entry name" value="HPT domain"/>
    <property type="match status" value="1"/>
</dbReference>
<keyword evidence="1" id="KW-0597">Phosphoprotein</keyword>
<dbReference type="Proteomes" id="UP001165460">
    <property type="component" value="Unassembled WGS sequence"/>
</dbReference>
<dbReference type="EMBL" id="JALGBH010000002">
    <property type="protein sequence ID" value="MCJ0742931.1"/>
    <property type="molecule type" value="Genomic_DNA"/>
</dbReference>
<evidence type="ECO:0000313" key="4">
    <source>
        <dbReference type="EMBL" id="MCJ0742931.1"/>
    </source>
</evidence>
<keyword evidence="5" id="KW-1185">Reference proteome</keyword>
<comment type="caution">
    <text evidence="4">The sequence shown here is derived from an EMBL/GenBank/DDBJ whole genome shotgun (WGS) entry which is preliminary data.</text>
</comment>
<accession>A0ABS9ZX86</accession>
<dbReference type="InterPro" id="IPR036641">
    <property type="entry name" value="HPT_dom_sf"/>
</dbReference>
<evidence type="ECO:0000259" key="3">
    <source>
        <dbReference type="PROSITE" id="PS50894"/>
    </source>
</evidence>
<dbReference type="InterPro" id="IPR008207">
    <property type="entry name" value="Sig_transdc_His_kin_Hpt_dom"/>
</dbReference>
<dbReference type="Pfam" id="PF01627">
    <property type="entry name" value="Hpt"/>
    <property type="match status" value="1"/>
</dbReference>
<protein>
    <submittedName>
        <fullName evidence="4">Hpt domain-containing protein</fullName>
    </submittedName>
</protein>
<proteinExistence type="predicted"/>
<reference evidence="4" key="1">
    <citation type="submission" date="2022-03" db="EMBL/GenBank/DDBJ databases">
        <authorList>
            <person name="Woo C.Y."/>
        </authorList>
    </citation>
    <scope>NUCLEOTIDE SEQUENCE</scope>
    <source>
        <strain evidence="4">CYS-01</strain>
    </source>
</reference>
<feature type="coiled-coil region" evidence="2">
    <location>
        <begin position="73"/>
        <end position="124"/>
    </location>
</feature>
<organism evidence="4 5">
    <name type="scientific">Pedobacter montanisoli</name>
    <dbReference type="NCBI Taxonomy" id="2923277"/>
    <lineage>
        <taxon>Bacteria</taxon>
        <taxon>Pseudomonadati</taxon>
        <taxon>Bacteroidota</taxon>
        <taxon>Sphingobacteriia</taxon>
        <taxon>Sphingobacteriales</taxon>
        <taxon>Sphingobacteriaceae</taxon>
        <taxon>Pedobacter</taxon>
    </lineage>
</organism>
<dbReference type="SUPFAM" id="SSF47226">
    <property type="entry name" value="Histidine-containing phosphotransfer domain, HPT domain"/>
    <property type="match status" value="1"/>
</dbReference>
<dbReference type="PROSITE" id="PS50894">
    <property type="entry name" value="HPT"/>
    <property type="match status" value="1"/>
</dbReference>
<feature type="modified residue" description="Phosphohistidine" evidence="1">
    <location>
        <position position="62"/>
    </location>
</feature>
<evidence type="ECO:0000313" key="5">
    <source>
        <dbReference type="Proteomes" id="UP001165460"/>
    </source>
</evidence>
<feature type="domain" description="HPt" evidence="3">
    <location>
        <begin position="23"/>
        <end position="124"/>
    </location>
</feature>
<keyword evidence="2" id="KW-0175">Coiled coil</keyword>
<evidence type="ECO:0000256" key="2">
    <source>
        <dbReference type="SAM" id="Coils"/>
    </source>
</evidence>
<dbReference type="RefSeq" id="WP_243361837.1">
    <property type="nucleotide sequence ID" value="NZ_JALGBH010000002.1"/>
</dbReference>
<name>A0ABS9ZX86_9SPHI</name>